<dbReference type="Proteomes" id="UP000594014">
    <property type="component" value="Chromosome"/>
</dbReference>
<protein>
    <submittedName>
        <fullName evidence="1">4-hydroxy-2-oxovalerate aldolase</fullName>
    </submittedName>
</protein>
<evidence type="ECO:0000313" key="2">
    <source>
        <dbReference type="Proteomes" id="UP000594014"/>
    </source>
</evidence>
<keyword evidence="2" id="KW-1185">Reference proteome</keyword>
<organism evidence="1 2">
    <name type="scientific">Anoxybacterium hadale</name>
    <dbReference type="NCBI Taxonomy" id="3408580"/>
    <lineage>
        <taxon>Bacteria</taxon>
        <taxon>Bacillati</taxon>
        <taxon>Bacillota</taxon>
        <taxon>Clostridia</taxon>
        <taxon>Peptostreptococcales</taxon>
        <taxon>Anaerovoracaceae</taxon>
        <taxon>Anoxybacterium</taxon>
    </lineage>
</organism>
<name>A0ACD1AGT1_9FIRM</name>
<sequence>MTSNRKRRKDMSNNFELIDVTLRDGSNAVNYQFSVEDTENIVKGLEKGGIRWMEIGHGLGLGATERTAIKALHSDEEYIASARIAAKEMKIGCFFLHTIGDKSDIDKAIDCGLDFLRVGPNANMEEIRESGKYIEYAKSKGLIVHCCIRKAYAVTPDELARQAKVVQAYGTDAVIIMDSAGTLLPNQTKEYIYAMKDQMRGCTAMKVGYHAHDNLSLAVACSLAAVEAGADYIDSCLKGLGRSAGNAPTEILTAALKRIGYDKGDFLILQDIAEEYIGRKASESLESISLSFGYAGFHSAFYEMIEKAAKDYHLDPRALVLETCRRERLNLTEKMIGDVAKKMSGF</sequence>
<evidence type="ECO:0000313" key="1">
    <source>
        <dbReference type="EMBL" id="QOX65681.1"/>
    </source>
</evidence>
<gene>
    <name evidence="1" type="ORF">FRZ06_21170</name>
</gene>
<proteinExistence type="predicted"/>
<accession>A0ACD1AGT1</accession>
<reference evidence="1" key="1">
    <citation type="submission" date="2019-08" db="EMBL/GenBank/DDBJ databases">
        <title>Genome sequence of Clostridiales bacterium MT110.</title>
        <authorList>
            <person name="Cao J."/>
        </authorList>
    </citation>
    <scope>NUCLEOTIDE SEQUENCE</scope>
    <source>
        <strain evidence="1">MT110</strain>
    </source>
</reference>
<dbReference type="EMBL" id="CP042469">
    <property type="protein sequence ID" value="QOX65681.1"/>
    <property type="molecule type" value="Genomic_DNA"/>
</dbReference>